<dbReference type="FunFam" id="1.20.920.10:FF:000066">
    <property type="entry name" value="Transcription initiation factor TFIID subunit 1"/>
    <property type="match status" value="1"/>
</dbReference>
<dbReference type="EMBL" id="JAACNH010000002">
    <property type="protein sequence ID" value="KAG8450198.1"/>
    <property type="molecule type" value="Genomic_DNA"/>
</dbReference>
<dbReference type="SMART" id="SM00297">
    <property type="entry name" value="BROMO"/>
    <property type="match status" value="2"/>
</dbReference>
<keyword evidence="2" id="KW-0677">Repeat</keyword>
<feature type="compositionally biased region" description="Low complexity" evidence="6">
    <location>
        <begin position="1105"/>
        <end position="1132"/>
    </location>
</feature>
<dbReference type="InterPro" id="IPR001487">
    <property type="entry name" value="Bromodomain"/>
</dbReference>
<dbReference type="PROSITE" id="PS50014">
    <property type="entry name" value="BROMODOMAIN_2"/>
    <property type="match status" value="2"/>
</dbReference>
<dbReference type="OrthoDB" id="538223at2759"/>
<dbReference type="Pfam" id="PF25313">
    <property type="entry name" value="BRWD_AD"/>
    <property type="match status" value="1"/>
</dbReference>
<protein>
    <recommendedName>
        <fullName evidence="7">Bromo domain-containing protein</fullName>
    </recommendedName>
</protein>
<dbReference type="Gene3D" id="2.130.10.10">
    <property type="entry name" value="YVTN repeat-like/Quinoprotein amine dehydrogenase"/>
    <property type="match status" value="2"/>
</dbReference>
<reference evidence="8" key="1">
    <citation type="thesis" date="2020" institute="ProQuest LLC" country="789 East Eisenhower Parkway, Ann Arbor, MI, USA">
        <title>Comparative Genomics and Chromosome Evolution.</title>
        <authorList>
            <person name="Mudd A.B."/>
        </authorList>
    </citation>
    <scope>NUCLEOTIDE SEQUENCE</scope>
    <source>
        <strain evidence="8">Female2</strain>
        <tissue evidence="8">Blood</tissue>
    </source>
</reference>
<dbReference type="PANTHER" id="PTHR16266">
    <property type="entry name" value="WD REPEAT DOMAIN 9"/>
    <property type="match status" value="1"/>
</dbReference>
<dbReference type="GO" id="GO:0008360">
    <property type="term" value="P:regulation of cell shape"/>
    <property type="evidence" value="ECO:0007669"/>
    <property type="project" value="TreeGrafter"/>
</dbReference>
<feature type="domain" description="Bromo" evidence="7">
    <location>
        <begin position="925"/>
        <end position="995"/>
    </location>
</feature>
<evidence type="ECO:0000256" key="1">
    <source>
        <dbReference type="ARBA" id="ARBA00022574"/>
    </source>
</evidence>
<evidence type="ECO:0000256" key="6">
    <source>
        <dbReference type="SAM" id="MobiDB-lite"/>
    </source>
</evidence>
<feature type="repeat" description="WD" evidence="5">
    <location>
        <begin position="130"/>
        <end position="172"/>
    </location>
</feature>
<dbReference type="PROSITE" id="PS00678">
    <property type="entry name" value="WD_REPEATS_1"/>
    <property type="match status" value="1"/>
</dbReference>
<dbReference type="CDD" id="cd05529">
    <property type="entry name" value="Bromo_WDR9_I_like"/>
    <property type="match status" value="1"/>
</dbReference>
<proteinExistence type="predicted"/>
<dbReference type="SUPFAM" id="SSF50978">
    <property type="entry name" value="WD40 repeat-like"/>
    <property type="match status" value="1"/>
</dbReference>
<dbReference type="SMART" id="SM00320">
    <property type="entry name" value="WD40"/>
    <property type="match status" value="4"/>
</dbReference>
<dbReference type="InterPro" id="IPR057451">
    <property type="entry name" value="BRWD/PHIP_AD"/>
</dbReference>
<dbReference type="GO" id="GO:0005634">
    <property type="term" value="C:nucleus"/>
    <property type="evidence" value="ECO:0007669"/>
    <property type="project" value="TreeGrafter"/>
</dbReference>
<accession>A0A8T2K1H6</accession>
<gene>
    <name evidence="8" type="ORF">GDO86_002729</name>
</gene>
<feature type="region of interest" description="Disordered" evidence="6">
    <location>
        <begin position="452"/>
        <end position="539"/>
    </location>
</feature>
<feature type="compositionally biased region" description="Low complexity" evidence="6">
    <location>
        <begin position="463"/>
        <end position="472"/>
    </location>
</feature>
<dbReference type="GO" id="GO:0007010">
    <property type="term" value="P:cytoskeleton organization"/>
    <property type="evidence" value="ECO:0007669"/>
    <property type="project" value="TreeGrafter"/>
</dbReference>
<keyword evidence="1 5" id="KW-0853">WD repeat</keyword>
<organism evidence="8 9">
    <name type="scientific">Hymenochirus boettgeri</name>
    <name type="common">Congo dwarf clawed frog</name>
    <dbReference type="NCBI Taxonomy" id="247094"/>
    <lineage>
        <taxon>Eukaryota</taxon>
        <taxon>Metazoa</taxon>
        <taxon>Chordata</taxon>
        <taxon>Craniata</taxon>
        <taxon>Vertebrata</taxon>
        <taxon>Euteleostomi</taxon>
        <taxon>Amphibia</taxon>
        <taxon>Batrachia</taxon>
        <taxon>Anura</taxon>
        <taxon>Pipoidea</taxon>
        <taxon>Pipidae</taxon>
        <taxon>Pipinae</taxon>
        <taxon>Hymenochirus</taxon>
    </lineage>
</organism>
<dbReference type="PROSITE" id="PS00633">
    <property type="entry name" value="BROMODOMAIN_1"/>
    <property type="match status" value="1"/>
</dbReference>
<feature type="region of interest" description="Disordered" evidence="6">
    <location>
        <begin position="1250"/>
        <end position="1293"/>
    </location>
</feature>
<feature type="region of interest" description="Disordered" evidence="6">
    <location>
        <begin position="1026"/>
        <end position="1207"/>
    </location>
</feature>
<dbReference type="InterPro" id="IPR019775">
    <property type="entry name" value="WD40_repeat_CS"/>
</dbReference>
<dbReference type="Pfam" id="PF00439">
    <property type="entry name" value="Bromodomain"/>
    <property type="match status" value="2"/>
</dbReference>
<feature type="compositionally biased region" description="Polar residues" evidence="6">
    <location>
        <begin position="1140"/>
        <end position="1149"/>
    </location>
</feature>
<dbReference type="InterPro" id="IPR036427">
    <property type="entry name" value="Bromodomain-like_sf"/>
</dbReference>
<evidence type="ECO:0000256" key="4">
    <source>
        <dbReference type="PROSITE-ProRule" id="PRU00035"/>
    </source>
</evidence>
<dbReference type="InterPro" id="IPR001680">
    <property type="entry name" value="WD40_rpt"/>
</dbReference>
<dbReference type="InterPro" id="IPR052060">
    <property type="entry name" value="Bromo_WD_repeat"/>
</dbReference>
<dbReference type="PROSITE" id="PS50294">
    <property type="entry name" value="WD_REPEATS_REGION"/>
    <property type="match status" value="2"/>
</dbReference>
<dbReference type="SUPFAM" id="SSF47370">
    <property type="entry name" value="Bromodomain"/>
    <property type="match status" value="2"/>
</dbReference>
<name>A0A8T2K1H6_9PIPI</name>
<evidence type="ECO:0000313" key="8">
    <source>
        <dbReference type="EMBL" id="KAG8450198.1"/>
    </source>
</evidence>
<keyword evidence="9" id="KW-1185">Reference proteome</keyword>
<evidence type="ECO:0000256" key="2">
    <source>
        <dbReference type="ARBA" id="ARBA00022737"/>
    </source>
</evidence>
<dbReference type="InterPro" id="IPR018359">
    <property type="entry name" value="Bromodomain_CS"/>
</dbReference>
<evidence type="ECO:0000256" key="5">
    <source>
        <dbReference type="PROSITE-ProRule" id="PRU00221"/>
    </source>
</evidence>
<dbReference type="InterPro" id="IPR015943">
    <property type="entry name" value="WD40/YVTN_repeat-like_dom_sf"/>
</dbReference>
<evidence type="ECO:0000259" key="7">
    <source>
        <dbReference type="PROSITE" id="PS50014"/>
    </source>
</evidence>
<evidence type="ECO:0000313" key="9">
    <source>
        <dbReference type="Proteomes" id="UP000812440"/>
    </source>
</evidence>
<feature type="domain" description="Bromo" evidence="7">
    <location>
        <begin position="795"/>
        <end position="865"/>
    </location>
</feature>
<comment type="caution">
    <text evidence="8">The sequence shown here is derived from an EMBL/GenBank/DDBJ whole genome shotgun (WGS) entry which is preliminary data.</text>
</comment>
<keyword evidence="3 4" id="KW-0103">Bromodomain</keyword>
<feature type="compositionally biased region" description="Basic residues" evidence="6">
    <location>
        <begin position="506"/>
        <end position="515"/>
    </location>
</feature>
<evidence type="ECO:0000256" key="3">
    <source>
        <dbReference type="ARBA" id="ARBA00023117"/>
    </source>
</evidence>
<feature type="compositionally biased region" description="Polar residues" evidence="6">
    <location>
        <begin position="1159"/>
        <end position="1173"/>
    </location>
</feature>
<dbReference type="PANTHER" id="PTHR16266:SF26">
    <property type="entry name" value="BROMODOMAIN AND WD REPEAT-CONTAINING PROTEIN 1"/>
    <property type="match status" value="1"/>
</dbReference>
<feature type="repeat" description="WD" evidence="5">
    <location>
        <begin position="28"/>
        <end position="59"/>
    </location>
</feature>
<sequence length="1333" mass="150165">MFLATGNSDHAIRLYYFGSETPQKITELEGHKDLIDSVQFANRGQRFVSGSNDGTARIWYLEQRDWKSIVLDMKETCKQSSKCDDDDEQYTRPKVLMIAWDLSDSIVITASSLRSLKVWESHTGKLLRILLGHQNDIYVLEPHPFDPRVVLSAGYDGKIIIWDVTKGTQIKCFCNTIELEGHGSILDCKLSANGQHIASTDSHGHLLIFGFGCSKPYEKIPNELFFHTDYRPLCVDGNQFVLDEQTQLAPHLLPPPFLVDVDGNPHEPKYQRLVPGRENYEDKHLVPQLGYMETSEGEIVEQVIDQQVNNDAQIPEPSSQEGTRPSLTANTQRELGLVLNAVDRLIVLVRPEQFDPSQTAELDYLALRRRMYLPEMDPSKYRQQERFRIANGEEEKTAHEKIHFKPELPCQESERLSEGRSLRNCKKTKCHSSPPRYDIELFFELSCEEGEESESRGSDEEVSSVTSSSSTTCIDKESDWSSEESSQYSDWTVDARIDLQPPSRASSRHRSKKKVTNSEDESSTEEQLAPPKNKVRKISSLERQNLERIPLDPENVNSFLPPLWITDTTPKRSPFVPQMGDDVIYFRQGHEAYINAVRRNNLSIVKRLKEPWKHTILRDQELVKIVGIHYEVGPPTLCCLKLALIDHVTGIFSDQSFSLKYHDMPDVIDFLVLRQFYDLSCQTDWRPGDRFRSIIDDAWWFGTVLCQEPFQADYPDSLYQCYTVKWDNTEIERLSPWDMEVIPAYVSPPSEMGTSVSISSDELEELLYTPQKGDWGDGHQDPECERIICGIDRILNLEIATAFAAPVDLNTYPLYCLAVPYPTDLSTIRMRLINRFYRRRAALIWEVRCIELNAAAFNEENSPIIKAAKKVTALLLKFIMDSKSTNIGDLSSDEESAREQQKKSAAKGKTDIWKKQCLDLINHVLECEDSEPFREPVDLGEYSDYLDVVETPIDFGTIKEALDEGQYSSPVDLHKHMRLVFSNAKLYTPDKKSKIYNMAVRLSSFVDLKMDRIISDYKAALSLSKNRGRDANNSKRNHKHRVLISETDTESEQEPCSLQSTSSELFSINSQDSIASTSGRASHRDLTDGATTVPVKRSRATAIKSSSSSSSAAESETDDSSSSTSYSQCSSSSEDDDSIRTSVSNSSGSKGLMKRRASIPNQGRTANAKQASQGDYRWKSPSSKRRISSDSDESGPSGKECRTSGAPKKILRKSAALAVNKIKCMSDFEGSTSSSDTDCSAAKSIRTLPQRAAATEAKKRLLDGSGEENSVKSHSEQEAGMEQCAKNPNSRSSSCDRFRSIIDDACGLVWNSFVPGAVPGRLSDSLYQCYTVK</sequence>
<dbReference type="PRINTS" id="PR00503">
    <property type="entry name" value="BROMODOMAIN"/>
</dbReference>
<dbReference type="Proteomes" id="UP000812440">
    <property type="component" value="Chromosome 2"/>
</dbReference>
<feature type="compositionally biased region" description="Polar residues" evidence="6">
    <location>
        <begin position="1054"/>
        <end position="1080"/>
    </location>
</feature>
<dbReference type="Gene3D" id="1.20.920.10">
    <property type="entry name" value="Bromodomain-like"/>
    <property type="match status" value="2"/>
</dbReference>
<dbReference type="GO" id="GO:0006357">
    <property type="term" value="P:regulation of transcription by RNA polymerase II"/>
    <property type="evidence" value="ECO:0007669"/>
    <property type="project" value="TreeGrafter"/>
</dbReference>
<dbReference type="InterPro" id="IPR036322">
    <property type="entry name" value="WD40_repeat_dom_sf"/>
</dbReference>
<dbReference type="Pfam" id="PF00400">
    <property type="entry name" value="WD40"/>
    <property type="match status" value="2"/>
</dbReference>
<dbReference type="PROSITE" id="PS50082">
    <property type="entry name" value="WD_REPEATS_2"/>
    <property type="match status" value="2"/>
</dbReference>